<sequence>MSYNGDEIHYLPSHMNDNQFLFEIENLKFENCHVEGFQTIQDGKQAFKFN</sequence>
<evidence type="ECO:0000313" key="1">
    <source>
        <dbReference type="EMBL" id="QHS92617.1"/>
    </source>
</evidence>
<protein>
    <submittedName>
        <fullName evidence="1">Uncharacterized protein</fullName>
    </submittedName>
</protein>
<accession>A0A6C0BJS2</accession>
<name>A0A6C0BJS2_9ZZZZ</name>
<proteinExistence type="predicted"/>
<dbReference type="EMBL" id="MN739183">
    <property type="protein sequence ID" value="QHS92617.1"/>
    <property type="molecule type" value="Genomic_DNA"/>
</dbReference>
<reference evidence="1" key="1">
    <citation type="journal article" date="2020" name="Nature">
        <title>Giant virus diversity and host interactions through global metagenomics.</title>
        <authorList>
            <person name="Schulz F."/>
            <person name="Roux S."/>
            <person name="Paez-Espino D."/>
            <person name="Jungbluth S."/>
            <person name="Walsh D.A."/>
            <person name="Denef V.J."/>
            <person name="McMahon K.D."/>
            <person name="Konstantinidis K.T."/>
            <person name="Eloe-Fadrosh E.A."/>
            <person name="Kyrpides N.C."/>
            <person name="Woyke T."/>
        </authorList>
    </citation>
    <scope>NUCLEOTIDE SEQUENCE</scope>
    <source>
        <strain evidence="1">GVMAG-M-3300014204-73</strain>
    </source>
</reference>
<dbReference type="AlphaFoldDB" id="A0A6C0BJS2"/>
<organism evidence="1">
    <name type="scientific">viral metagenome</name>
    <dbReference type="NCBI Taxonomy" id="1070528"/>
    <lineage>
        <taxon>unclassified sequences</taxon>
        <taxon>metagenomes</taxon>
        <taxon>organismal metagenomes</taxon>
    </lineage>
</organism>